<protein>
    <recommendedName>
        <fullName evidence="2">Nucleoid-associated protein IAB68_04270</fullName>
    </recommendedName>
</protein>
<keyword evidence="2" id="KW-0963">Cytoplasm</keyword>
<comment type="similarity">
    <text evidence="2">Belongs to the YbaB/EbfC family.</text>
</comment>
<dbReference type="PANTHER" id="PTHR33449">
    <property type="entry name" value="NUCLEOID-ASSOCIATED PROTEIN YBAB"/>
    <property type="match status" value="1"/>
</dbReference>
<keyword evidence="1 2" id="KW-0238">DNA-binding</keyword>
<dbReference type="GO" id="GO:0043590">
    <property type="term" value="C:bacterial nucleoid"/>
    <property type="evidence" value="ECO:0007669"/>
    <property type="project" value="UniProtKB-UniRule"/>
</dbReference>
<dbReference type="NCBIfam" id="TIGR00103">
    <property type="entry name" value="DNA_YbaB_EbfC"/>
    <property type="match status" value="1"/>
</dbReference>
<dbReference type="EMBL" id="DVMT01000043">
    <property type="protein sequence ID" value="HIU40496.1"/>
    <property type="molecule type" value="Genomic_DNA"/>
</dbReference>
<comment type="function">
    <text evidence="2">Binds to DNA and alters its conformation. May be involved in regulation of gene expression, nucleoid organization and DNA protection.</text>
</comment>
<dbReference type="AlphaFoldDB" id="A0A9D1LJ09"/>
<evidence type="ECO:0000256" key="1">
    <source>
        <dbReference type="ARBA" id="ARBA00023125"/>
    </source>
</evidence>
<reference evidence="3" key="1">
    <citation type="submission" date="2020-10" db="EMBL/GenBank/DDBJ databases">
        <authorList>
            <person name="Gilroy R."/>
        </authorList>
    </citation>
    <scope>NUCLEOTIDE SEQUENCE</scope>
    <source>
        <strain evidence="3">CHK193-30670</strain>
    </source>
</reference>
<gene>
    <name evidence="3" type="ORF">IAB68_04270</name>
</gene>
<comment type="subunit">
    <text evidence="2">Homodimer.</text>
</comment>
<proteinExistence type="inferred from homology"/>
<dbReference type="Proteomes" id="UP000824074">
    <property type="component" value="Unassembled WGS sequence"/>
</dbReference>
<evidence type="ECO:0000313" key="4">
    <source>
        <dbReference type="Proteomes" id="UP000824074"/>
    </source>
</evidence>
<dbReference type="GO" id="GO:0003677">
    <property type="term" value="F:DNA binding"/>
    <property type="evidence" value="ECO:0007669"/>
    <property type="project" value="UniProtKB-UniRule"/>
</dbReference>
<dbReference type="SUPFAM" id="SSF82607">
    <property type="entry name" value="YbaB-like"/>
    <property type="match status" value="1"/>
</dbReference>
<comment type="subcellular location">
    <subcellularLocation>
        <location evidence="2">Cytoplasm</location>
        <location evidence="2">Nucleoid</location>
    </subcellularLocation>
</comment>
<dbReference type="Pfam" id="PF02575">
    <property type="entry name" value="YbaB_DNA_bd"/>
    <property type="match status" value="1"/>
</dbReference>
<dbReference type="PIRSF" id="PIRSF004555">
    <property type="entry name" value="UCP004555"/>
    <property type="match status" value="1"/>
</dbReference>
<sequence>MNLQALMKQAQSMQKNIMNSKSEIEAMTFVGESELVEVKMNGKKEVLSVKIKQTDLEKDDIEILEDMIMIATNDAISKINKEIEKKMGSQAGAFGDLF</sequence>
<dbReference type="PANTHER" id="PTHR33449:SF1">
    <property type="entry name" value="NUCLEOID-ASSOCIATED PROTEIN YBAB"/>
    <property type="match status" value="1"/>
</dbReference>
<dbReference type="Gene3D" id="3.30.1310.10">
    <property type="entry name" value="Nucleoid-associated protein YbaB-like domain"/>
    <property type="match status" value="1"/>
</dbReference>
<evidence type="ECO:0000256" key="2">
    <source>
        <dbReference type="HAMAP-Rule" id="MF_00274"/>
    </source>
</evidence>
<dbReference type="InterPro" id="IPR004401">
    <property type="entry name" value="YbaB/EbfC"/>
</dbReference>
<accession>A0A9D1LJ09</accession>
<organism evidence="3 4">
    <name type="scientific">Candidatus Aphodocola excrementigallinarum</name>
    <dbReference type="NCBI Taxonomy" id="2840670"/>
    <lineage>
        <taxon>Bacteria</taxon>
        <taxon>Bacillati</taxon>
        <taxon>Bacillota</taxon>
        <taxon>Bacilli</taxon>
        <taxon>Candidatus Aphodocola</taxon>
    </lineage>
</organism>
<dbReference type="GO" id="GO:0005829">
    <property type="term" value="C:cytosol"/>
    <property type="evidence" value="ECO:0007669"/>
    <property type="project" value="TreeGrafter"/>
</dbReference>
<evidence type="ECO:0000313" key="3">
    <source>
        <dbReference type="EMBL" id="HIU40496.1"/>
    </source>
</evidence>
<dbReference type="HAMAP" id="MF_00274">
    <property type="entry name" value="DNA_YbaB_EbfC"/>
    <property type="match status" value="1"/>
</dbReference>
<name>A0A9D1LJ09_9FIRM</name>
<comment type="caution">
    <text evidence="3">The sequence shown here is derived from an EMBL/GenBank/DDBJ whole genome shotgun (WGS) entry which is preliminary data.</text>
</comment>
<dbReference type="InterPro" id="IPR036894">
    <property type="entry name" value="YbaB-like_sf"/>
</dbReference>
<reference evidence="3" key="2">
    <citation type="journal article" date="2021" name="PeerJ">
        <title>Extensive microbial diversity within the chicken gut microbiome revealed by metagenomics and culture.</title>
        <authorList>
            <person name="Gilroy R."/>
            <person name="Ravi A."/>
            <person name="Getino M."/>
            <person name="Pursley I."/>
            <person name="Horton D.L."/>
            <person name="Alikhan N.F."/>
            <person name="Baker D."/>
            <person name="Gharbi K."/>
            <person name="Hall N."/>
            <person name="Watson M."/>
            <person name="Adriaenssens E.M."/>
            <person name="Foster-Nyarko E."/>
            <person name="Jarju S."/>
            <person name="Secka A."/>
            <person name="Antonio M."/>
            <person name="Oren A."/>
            <person name="Chaudhuri R.R."/>
            <person name="La Ragione R."/>
            <person name="Hildebrand F."/>
            <person name="Pallen M.J."/>
        </authorList>
    </citation>
    <scope>NUCLEOTIDE SEQUENCE</scope>
    <source>
        <strain evidence="3">CHK193-30670</strain>
    </source>
</reference>